<evidence type="ECO:0000256" key="1">
    <source>
        <dbReference type="ARBA" id="ARBA00004370"/>
    </source>
</evidence>
<dbReference type="FunFam" id="2.60.40.10:FF:000088">
    <property type="entry name" value="Butyrophilin subfamily 1 member A1"/>
    <property type="match status" value="2"/>
</dbReference>
<dbReference type="InterPro" id="IPR013783">
    <property type="entry name" value="Ig-like_fold"/>
</dbReference>
<dbReference type="GeneTree" id="ENSGT00940000162450"/>
<evidence type="ECO:0000313" key="8">
    <source>
        <dbReference type="Ensembl" id="ENSUPAP00010011626.1"/>
    </source>
</evidence>
<feature type="domain" description="Ig-like" evidence="7">
    <location>
        <begin position="145"/>
        <end position="229"/>
    </location>
</feature>
<dbReference type="InterPro" id="IPR003599">
    <property type="entry name" value="Ig_sub"/>
</dbReference>
<feature type="domain" description="Ig-like" evidence="7">
    <location>
        <begin position="339"/>
        <end position="425"/>
    </location>
</feature>
<feature type="domain" description="Ig-like" evidence="7">
    <location>
        <begin position="34"/>
        <end position="135"/>
    </location>
</feature>
<dbReference type="SMART" id="SM00409">
    <property type="entry name" value="IG"/>
    <property type="match status" value="2"/>
</dbReference>
<proteinExistence type="predicted"/>
<evidence type="ECO:0000256" key="6">
    <source>
        <dbReference type="ARBA" id="ARBA00023319"/>
    </source>
</evidence>
<dbReference type="Pfam" id="PF07686">
    <property type="entry name" value="V-set"/>
    <property type="match status" value="1"/>
</dbReference>
<dbReference type="Ensembl" id="ENSUPAT00010013355.1">
    <property type="protein sequence ID" value="ENSUPAP00010011626.1"/>
    <property type="gene ID" value="ENSUPAG00010009438.1"/>
</dbReference>
<keyword evidence="3" id="KW-0732">Signal</keyword>
<dbReference type="GO" id="GO:0001817">
    <property type="term" value="P:regulation of cytokine production"/>
    <property type="evidence" value="ECO:0007669"/>
    <property type="project" value="TreeGrafter"/>
</dbReference>
<protein>
    <recommendedName>
        <fullName evidence="7">Ig-like domain-containing protein</fullName>
    </recommendedName>
</protein>
<dbReference type="GO" id="GO:0050852">
    <property type="term" value="P:T cell receptor signaling pathway"/>
    <property type="evidence" value="ECO:0007669"/>
    <property type="project" value="TreeGrafter"/>
</dbReference>
<dbReference type="Gene3D" id="2.60.40.10">
    <property type="entry name" value="Immunoglobulins"/>
    <property type="match status" value="4"/>
</dbReference>
<keyword evidence="4" id="KW-1133">Transmembrane helix</keyword>
<keyword evidence="2" id="KW-0812">Transmembrane</keyword>
<dbReference type="SMART" id="SM00406">
    <property type="entry name" value="IGv"/>
    <property type="match status" value="2"/>
</dbReference>
<reference evidence="8" key="2">
    <citation type="submission" date="2025-09" db="UniProtKB">
        <authorList>
            <consortium name="Ensembl"/>
        </authorList>
    </citation>
    <scope>IDENTIFICATION</scope>
</reference>
<dbReference type="GO" id="GO:0005102">
    <property type="term" value="F:signaling receptor binding"/>
    <property type="evidence" value="ECO:0007669"/>
    <property type="project" value="TreeGrafter"/>
</dbReference>
<evidence type="ECO:0000259" key="7">
    <source>
        <dbReference type="PROSITE" id="PS50835"/>
    </source>
</evidence>
<evidence type="ECO:0000256" key="5">
    <source>
        <dbReference type="ARBA" id="ARBA00023136"/>
    </source>
</evidence>
<name>A0A8D2KGB6_UROPR</name>
<evidence type="ECO:0000256" key="4">
    <source>
        <dbReference type="ARBA" id="ARBA00022989"/>
    </source>
</evidence>
<dbReference type="InterPro" id="IPR013106">
    <property type="entry name" value="Ig_V-set"/>
</dbReference>
<keyword evidence="5" id="KW-0472">Membrane</keyword>
<evidence type="ECO:0000256" key="3">
    <source>
        <dbReference type="ARBA" id="ARBA00022729"/>
    </source>
</evidence>
<dbReference type="GO" id="GO:0009897">
    <property type="term" value="C:external side of plasma membrane"/>
    <property type="evidence" value="ECO:0007669"/>
    <property type="project" value="TreeGrafter"/>
</dbReference>
<keyword evidence="6" id="KW-0393">Immunoglobulin domain</keyword>
<sequence length="478" mass="52603">RCSRAGYDQSGAWELCTLMSVSTEQFQVIGPYCPIVAVLGEDAILPCALVPAMNAENMEQRWFCTTFSQAVFIYWNQLEHTEEQMAEYRGRTSLVKDFLSEGQAAVHIHKVQVSDIGMYTCFFRHGGFYEEADLEVKVAGMGSAPQVRIEGPEEDGVRVVCTASGWFLKPQVQWRDLSGNKFPALSEAHTQDSEELFSVEATLVVRDSSVGNVTCSVLNPVLGQEKAMAIYIPGQCCFPLPAELWGGLASLSVLALLGVTFSQAVFIYWNQWAQTEEQMAEYRGWTSLLRDFLSEGQASMHIHKVQVFDNGMYICFFRHRGFSEEADLEVKVAGLGSDPQVHIEGPEEDGVCMVCKASGWFPKLQVQWRDLSGKKFPALSEAHTQDSEELFSVEATLVVRDSSVGNVTCSVLNPVLGQEQAMAIYIPGQCCFPLPAELWGGLASESVLALLGVPLTCCLPGPQSPSSLRLLPGSQHLL</sequence>
<dbReference type="InterPro" id="IPR036179">
    <property type="entry name" value="Ig-like_dom_sf"/>
</dbReference>
<dbReference type="FunFam" id="2.60.40.10:FF:000208">
    <property type="entry name" value="Butyrophilin subfamily 1 member A1"/>
    <property type="match status" value="1"/>
</dbReference>
<dbReference type="PANTHER" id="PTHR24100:SF64">
    <property type="entry name" value="BUTYROPHILIN, SUBFAMILY 3, MEMBER A3-RELATED"/>
    <property type="match status" value="1"/>
</dbReference>
<dbReference type="PROSITE" id="PS50835">
    <property type="entry name" value="IG_LIKE"/>
    <property type="match status" value="3"/>
</dbReference>
<dbReference type="Proteomes" id="UP000694417">
    <property type="component" value="Unplaced"/>
</dbReference>
<keyword evidence="9" id="KW-1185">Reference proteome</keyword>
<dbReference type="PANTHER" id="PTHR24100">
    <property type="entry name" value="BUTYROPHILIN"/>
    <property type="match status" value="1"/>
</dbReference>
<dbReference type="Pfam" id="PF22705">
    <property type="entry name" value="C2-set_3"/>
    <property type="match status" value="2"/>
</dbReference>
<dbReference type="InterPro" id="IPR007110">
    <property type="entry name" value="Ig-like_dom"/>
</dbReference>
<dbReference type="CDD" id="cd05713">
    <property type="entry name" value="IgV_MOG_like"/>
    <property type="match status" value="1"/>
</dbReference>
<accession>A0A8D2KGB6</accession>
<organism evidence="8 9">
    <name type="scientific">Urocitellus parryii</name>
    <name type="common">Arctic ground squirrel</name>
    <name type="synonym">Spermophilus parryii</name>
    <dbReference type="NCBI Taxonomy" id="9999"/>
    <lineage>
        <taxon>Eukaryota</taxon>
        <taxon>Metazoa</taxon>
        <taxon>Chordata</taxon>
        <taxon>Craniata</taxon>
        <taxon>Vertebrata</taxon>
        <taxon>Euteleostomi</taxon>
        <taxon>Mammalia</taxon>
        <taxon>Eutheria</taxon>
        <taxon>Euarchontoglires</taxon>
        <taxon>Glires</taxon>
        <taxon>Rodentia</taxon>
        <taxon>Sciuromorpha</taxon>
        <taxon>Sciuridae</taxon>
        <taxon>Xerinae</taxon>
        <taxon>Marmotini</taxon>
        <taxon>Urocitellus</taxon>
    </lineage>
</organism>
<dbReference type="SUPFAM" id="SSF48726">
    <property type="entry name" value="Immunoglobulin"/>
    <property type="match status" value="4"/>
</dbReference>
<reference evidence="8" key="1">
    <citation type="submission" date="2025-08" db="UniProtKB">
        <authorList>
            <consortium name="Ensembl"/>
        </authorList>
    </citation>
    <scope>IDENTIFICATION</scope>
</reference>
<evidence type="ECO:0000313" key="9">
    <source>
        <dbReference type="Proteomes" id="UP000694417"/>
    </source>
</evidence>
<dbReference type="AlphaFoldDB" id="A0A8D2KGB6"/>
<comment type="subcellular location">
    <subcellularLocation>
        <location evidence="1">Membrane</location>
    </subcellularLocation>
</comment>
<dbReference type="InterPro" id="IPR053896">
    <property type="entry name" value="BTN3A2-like_Ig-C"/>
</dbReference>
<evidence type="ECO:0000256" key="2">
    <source>
        <dbReference type="ARBA" id="ARBA00022692"/>
    </source>
</evidence>
<dbReference type="InterPro" id="IPR050504">
    <property type="entry name" value="IgSF_BTN/MOG"/>
</dbReference>